<protein>
    <submittedName>
        <fullName evidence="2">Uncharacterized protein</fullName>
    </submittedName>
</protein>
<keyword evidence="1" id="KW-0812">Transmembrane</keyword>
<dbReference type="EnsemblPlants" id="Kaladp0032s0352.1.v1.1">
    <property type="protein sequence ID" value="Kaladp0032s0352.1.v1.1.CDS.1"/>
    <property type="gene ID" value="Kaladp0032s0352.v1.1"/>
</dbReference>
<evidence type="ECO:0000313" key="3">
    <source>
        <dbReference type="Proteomes" id="UP000594263"/>
    </source>
</evidence>
<feature type="transmembrane region" description="Helical" evidence="1">
    <location>
        <begin position="35"/>
        <end position="53"/>
    </location>
</feature>
<keyword evidence="1" id="KW-0472">Membrane</keyword>
<reference evidence="2" key="1">
    <citation type="submission" date="2021-01" db="UniProtKB">
        <authorList>
            <consortium name="EnsemblPlants"/>
        </authorList>
    </citation>
    <scope>IDENTIFICATION</scope>
</reference>
<dbReference type="Proteomes" id="UP000594263">
    <property type="component" value="Unplaced"/>
</dbReference>
<organism evidence="2 3">
    <name type="scientific">Kalanchoe fedtschenkoi</name>
    <name type="common">Lavender scallops</name>
    <name type="synonym">South American air plant</name>
    <dbReference type="NCBI Taxonomy" id="63787"/>
    <lineage>
        <taxon>Eukaryota</taxon>
        <taxon>Viridiplantae</taxon>
        <taxon>Streptophyta</taxon>
        <taxon>Embryophyta</taxon>
        <taxon>Tracheophyta</taxon>
        <taxon>Spermatophyta</taxon>
        <taxon>Magnoliopsida</taxon>
        <taxon>eudicotyledons</taxon>
        <taxon>Gunneridae</taxon>
        <taxon>Pentapetalae</taxon>
        <taxon>Saxifragales</taxon>
        <taxon>Crassulaceae</taxon>
        <taxon>Kalanchoe</taxon>
    </lineage>
</organism>
<proteinExistence type="predicted"/>
<keyword evidence="1" id="KW-1133">Transmembrane helix</keyword>
<sequence length="85" mass="9434">MGAGAHVELMMASFGRGSTTGHFSTDLGLGTTDQTIIIISIVLSSSLLFIFLMKLSVSLFKKLIFYQHDFRECQNIIITNYNSIQ</sequence>
<dbReference type="AlphaFoldDB" id="A0A7N0TD21"/>
<evidence type="ECO:0000313" key="2">
    <source>
        <dbReference type="EnsemblPlants" id="Kaladp0032s0352.1.v1.1.CDS.1"/>
    </source>
</evidence>
<accession>A0A7N0TD21</accession>
<evidence type="ECO:0000256" key="1">
    <source>
        <dbReference type="SAM" id="Phobius"/>
    </source>
</evidence>
<keyword evidence="3" id="KW-1185">Reference proteome</keyword>
<dbReference type="Gramene" id="Kaladp0032s0352.1.v1.1">
    <property type="protein sequence ID" value="Kaladp0032s0352.1.v1.1.CDS.1"/>
    <property type="gene ID" value="Kaladp0032s0352.v1.1"/>
</dbReference>
<name>A0A7N0TD21_KALFE</name>